<evidence type="ECO:0000313" key="1">
    <source>
        <dbReference type="EMBL" id="KAI0059428.1"/>
    </source>
</evidence>
<name>A0ACB8SSD7_9AGAM</name>
<keyword evidence="2" id="KW-1185">Reference proteome</keyword>
<dbReference type="Proteomes" id="UP000814140">
    <property type="component" value="Unassembled WGS sequence"/>
</dbReference>
<organism evidence="1 2">
    <name type="scientific">Artomyces pyxidatus</name>
    <dbReference type="NCBI Taxonomy" id="48021"/>
    <lineage>
        <taxon>Eukaryota</taxon>
        <taxon>Fungi</taxon>
        <taxon>Dikarya</taxon>
        <taxon>Basidiomycota</taxon>
        <taxon>Agaricomycotina</taxon>
        <taxon>Agaricomycetes</taxon>
        <taxon>Russulales</taxon>
        <taxon>Auriscalpiaceae</taxon>
        <taxon>Artomyces</taxon>
    </lineage>
</organism>
<dbReference type="EMBL" id="MU277226">
    <property type="protein sequence ID" value="KAI0059428.1"/>
    <property type="molecule type" value="Genomic_DNA"/>
</dbReference>
<reference evidence="1" key="2">
    <citation type="journal article" date="2022" name="New Phytol.">
        <title>Evolutionary transition to the ectomycorrhizal habit in the genomes of a hyperdiverse lineage of mushroom-forming fungi.</title>
        <authorList>
            <person name="Looney B."/>
            <person name="Miyauchi S."/>
            <person name="Morin E."/>
            <person name="Drula E."/>
            <person name="Courty P.E."/>
            <person name="Kohler A."/>
            <person name="Kuo A."/>
            <person name="LaButti K."/>
            <person name="Pangilinan J."/>
            <person name="Lipzen A."/>
            <person name="Riley R."/>
            <person name="Andreopoulos W."/>
            <person name="He G."/>
            <person name="Johnson J."/>
            <person name="Nolan M."/>
            <person name="Tritt A."/>
            <person name="Barry K.W."/>
            <person name="Grigoriev I.V."/>
            <person name="Nagy L.G."/>
            <person name="Hibbett D."/>
            <person name="Henrissat B."/>
            <person name="Matheny P.B."/>
            <person name="Labbe J."/>
            <person name="Martin F.M."/>
        </authorList>
    </citation>
    <scope>NUCLEOTIDE SEQUENCE</scope>
    <source>
        <strain evidence="1">HHB10654</strain>
    </source>
</reference>
<gene>
    <name evidence="1" type="ORF">BV25DRAFT_1809025</name>
</gene>
<evidence type="ECO:0000313" key="2">
    <source>
        <dbReference type="Proteomes" id="UP000814140"/>
    </source>
</evidence>
<sequence length="268" mass="28525">MSVARYVARVMERIAPLSLAEKWDNVRLPLLAAVYISLTIIFLTTKVVNEALALPASVIIAYHPTIFKPLPSLTLSNPLQASLLRCAAAGVSVYCPHTSLDSVYGGIDDWLAQGLGAGKVNLIGAEAEGGLGGLGRVVKLDEKVTMASLQERIKQYLGLSYRESTYSEPTREVQSVAICAGSGGSVLDGVDADVYFTGEMSHHEVLATIAAGKNVILCGHTNTERGYLPILASKLRNEFASAEVGDCSLAEQLTVIVSTADRHPLDIV</sequence>
<protein>
    <submittedName>
        <fullName evidence="1">NGG1 interacting factor 3-like protein</fullName>
    </submittedName>
</protein>
<reference evidence="1" key="1">
    <citation type="submission" date="2021-03" db="EMBL/GenBank/DDBJ databases">
        <authorList>
            <consortium name="DOE Joint Genome Institute"/>
            <person name="Ahrendt S."/>
            <person name="Looney B.P."/>
            <person name="Miyauchi S."/>
            <person name="Morin E."/>
            <person name="Drula E."/>
            <person name="Courty P.E."/>
            <person name="Chicoki N."/>
            <person name="Fauchery L."/>
            <person name="Kohler A."/>
            <person name="Kuo A."/>
            <person name="Labutti K."/>
            <person name="Pangilinan J."/>
            <person name="Lipzen A."/>
            <person name="Riley R."/>
            <person name="Andreopoulos W."/>
            <person name="He G."/>
            <person name="Johnson J."/>
            <person name="Barry K.W."/>
            <person name="Grigoriev I.V."/>
            <person name="Nagy L."/>
            <person name="Hibbett D."/>
            <person name="Henrissat B."/>
            <person name="Matheny P.B."/>
            <person name="Labbe J."/>
            <person name="Martin F."/>
        </authorList>
    </citation>
    <scope>NUCLEOTIDE SEQUENCE</scope>
    <source>
        <strain evidence="1">HHB10654</strain>
    </source>
</reference>
<comment type="caution">
    <text evidence="1">The sequence shown here is derived from an EMBL/GenBank/DDBJ whole genome shotgun (WGS) entry which is preliminary data.</text>
</comment>
<proteinExistence type="predicted"/>
<accession>A0ACB8SSD7</accession>